<evidence type="ECO:0000313" key="2">
    <source>
        <dbReference type="Proteomes" id="UP000252085"/>
    </source>
</evidence>
<gene>
    <name evidence="1" type="ORF">A6769_35310</name>
</gene>
<sequence length="187" mass="20683">MHIAHSHLLLDACCVLNFCASSKLLAILKSIPAQVVVTQVVLERELKTLQRLKDEENEGVIQFEAAIAQSLLTVVDFGSEEEAESFVNYAAILGDDGESATCAIAVHRGWAIATDDKRAISFVQQGASYLQVVSTPEIIKHWSEETGLDLLTLRDVLNAIRVKGRYFPHKNHPLQGWWEAALANVDF</sequence>
<comment type="caution">
    <text evidence="1">The sequence shown here is derived from an EMBL/GenBank/DDBJ whole genome shotgun (WGS) entry which is preliminary data.</text>
</comment>
<name>A0A367QZB9_NOSPU</name>
<evidence type="ECO:0008006" key="3">
    <source>
        <dbReference type="Google" id="ProtNLM"/>
    </source>
</evidence>
<evidence type="ECO:0000313" key="1">
    <source>
        <dbReference type="EMBL" id="RCJ29568.1"/>
    </source>
</evidence>
<reference evidence="1 2" key="1">
    <citation type="submission" date="2016-04" db="EMBL/GenBank/DDBJ databases">
        <authorList>
            <person name="Evans L.H."/>
            <person name="Alamgir A."/>
            <person name="Owens N."/>
            <person name="Weber N.D."/>
            <person name="Virtaneva K."/>
            <person name="Barbian K."/>
            <person name="Babar A."/>
            <person name="Rosenke K."/>
        </authorList>
    </citation>
    <scope>NUCLEOTIDE SEQUENCE [LARGE SCALE GENOMIC DNA]</scope>
    <source>
        <strain evidence="1">NIES-2108</strain>
    </source>
</reference>
<dbReference type="AlphaFoldDB" id="A0A367QZB9"/>
<protein>
    <recommendedName>
        <fullName evidence="3">PIN domain-containing protein</fullName>
    </recommendedName>
</protein>
<organism evidence="1 2">
    <name type="scientific">Nostoc punctiforme NIES-2108</name>
    <dbReference type="NCBI Taxonomy" id="1356359"/>
    <lineage>
        <taxon>Bacteria</taxon>
        <taxon>Bacillati</taxon>
        <taxon>Cyanobacteriota</taxon>
        <taxon>Cyanophyceae</taxon>
        <taxon>Nostocales</taxon>
        <taxon>Nostocaceae</taxon>
        <taxon>Nostoc</taxon>
    </lineage>
</organism>
<accession>A0A367QZB9</accession>
<dbReference type="Proteomes" id="UP000252085">
    <property type="component" value="Unassembled WGS sequence"/>
</dbReference>
<proteinExistence type="predicted"/>
<dbReference type="EMBL" id="LXQE01000196">
    <property type="protein sequence ID" value="RCJ29568.1"/>
    <property type="molecule type" value="Genomic_DNA"/>
</dbReference>